<evidence type="ECO:0000313" key="2">
    <source>
        <dbReference type="Proteomes" id="UP001152747"/>
    </source>
</evidence>
<evidence type="ECO:0000313" key="1">
    <source>
        <dbReference type="EMBL" id="CAI5439816.1"/>
    </source>
</evidence>
<organism evidence="1 2">
    <name type="scientific">Caenorhabditis angaria</name>
    <dbReference type="NCBI Taxonomy" id="860376"/>
    <lineage>
        <taxon>Eukaryota</taxon>
        <taxon>Metazoa</taxon>
        <taxon>Ecdysozoa</taxon>
        <taxon>Nematoda</taxon>
        <taxon>Chromadorea</taxon>
        <taxon>Rhabditida</taxon>
        <taxon>Rhabditina</taxon>
        <taxon>Rhabditomorpha</taxon>
        <taxon>Rhabditoidea</taxon>
        <taxon>Rhabditidae</taxon>
        <taxon>Peloderinae</taxon>
        <taxon>Caenorhabditis</taxon>
    </lineage>
</organism>
<dbReference type="Proteomes" id="UP001152747">
    <property type="component" value="Unassembled WGS sequence"/>
</dbReference>
<dbReference type="AlphaFoldDB" id="A0A9P1I7U4"/>
<dbReference type="EMBL" id="CANHGI010000001">
    <property type="protein sequence ID" value="CAI5439816.1"/>
    <property type="molecule type" value="Genomic_DNA"/>
</dbReference>
<keyword evidence="2" id="KW-1185">Reference proteome</keyword>
<reference evidence="1" key="1">
    <citation type="submission" date="2022-11" db="EMBL/GenBank/DDBJ databases">
        <authorList>
            <person name="Kikuchi T."/>
        </authorList>
    </citation>
    <scope>NUCLEOTIDE SEQUENCE</scope>
    <source>
        <strain evidence="1">PS1010</strain>
    </source>
</reference>
<accession>A0A9P1I7U4</accession>
<sequence>MEDFEFCNDFDWDLRNRSDWSDAHFWKYFTFYSVCQNDFEDLVLIQLQLMSQAVKIWLMIVESEILNRVENFA</sequence>
<gene>
    <name evidence="1" type="ORF">CAMP_LOCUS2453</name>
</gene>
<proteinExistence type="predicted"/>
<name>A0A9P1I7U4_9PELO</name>
<protein>
    <submittedName>
        <fullName evidence="1">Uncharacterized protein</fullName>
    </submittedName>
</protein>
<comment type="caution">
    <text evidence="1">The sequence shown here is derived from an EMBL/GenBank/DDBJ whole genome shotgun (WGS) entry which is preliminary data.</text>
</comment>